<dbReference type="Pfam" id="PF03576">
    <property type="entry name" value="Peptidase_S58"/>
    <property type="match status" value="1"/>
</dbReference>
<proteinExistence type="inferred from homology"/>
<dbReference type="PANTHER" id="PTHR36512">
    <property type="entry name" value="D-AMINOPEPTIDASE"/>
    <property type="match status" value="1"/>
</dbReference>
<gene>
    <name evidence="2" type="ORF">GCM10009765_29820</name>
</gene>
<dbReference type="SUPFAM" id="SSF56266">
    <property type="entry name" value="DmpA/ArgJ-like"/>
    <property type="match status" value="1"/>
</dbReference>
<comment type="caution">
    <text evidence="2">The sequence shown here is derived from an EMBL/GenBank/DDBJ whole genome shotgun (WGS) entry which is preliminary data.</text>
</comment>
<dbReference type="PANTHER" id="PTHR36512:SF3">
    <property type="entry name" value="BLR5678 PROTEIN"/>
    <property type="match status" value="1"/>
</dbReference>
<organism evidence="2 3">
    <name type="scientific">Fodinicola feengrottensis</name>
    <dbReference type="NCBI Taxonomy" id="435914"/>
    <lineage>
        <taxon>Bacteria</taxon>
        <taxon>Bacillati</taxon>
        <taxon>Actinomycetota</taxon>
        <taxon>Actinomycetes</taxon>
        <taxon>Mycobacteriales</taxon>
        <taxon>Fodinicola</taxon>
    </lineage>
</organism>
<dbReference type="RefSeq" id="WP_344310730.1">
    <property type="nucleotide sequence ID" value="NZ_BAAANY010000009.1"/>
</dbReference>
<reference evidence="3" key="1">
    <citation type="journal article" date="2019" name="Int. J. Syst. Evol. Microbiol.">
        <title>The Global Catalogue of Microorganisms (GCM) 10K type strain sequencing project: providing services to taxonomists for standard genome sequencing and annotation.</title>
        <authorList>
            <consortium name="The Broad Institute Genomics Platform"/>
            <consortium name="The Broad Institute Genome Sequencing Center for Infectious Disease"/>
            <person name="Wu L."/>
            <person name="Ma J."/>
        </authorList>
    </citation>
    <scope>NUCLEOTIDE SEQUENCE [LARGE SCALE GENOMIC DNA]</scope>
    <source>
        <strain evidence="3">JCM 14718</strain>
    </source>
</reference>
<name>A0ABP4SWY1_9ACTN</name>
<comment type="similarity">
    <text evidence="1">Belongs to the peptidase S58 family.</text>
</comment>
<dbReference type="Proteomes" id="UP001500618">
    <property type="component" value="Unassembled WGS sequence"/>
</dbReference>
<accession>A0ABP4SWY1</accession>
<sequence>MRVGPTNSLTDVAGLRVGHHERTGDGWLTGTTVVLAPPEGAVAGVDVRGGAPGTRDTDALDPRNVVERAHAVVLTGGSAYGLASACGVADALGDAGIGFPVGVGVVPIVPAAVIFDLGRGGDARQRPGPDFGLAAYQNVSADAVPMGCVGAGTGAVVGALKGGVGSASARLSSGATVAAMVVVNAVGSAVDARTGELYGARFGLDGEFALRKPDENDLAAARTRAELGAHGGSRKAPLATTIGVIGTDLTLTKAHCAKIAGIGHDGLARALRPVHTMVDGDTLFTLSTTALPAPDPERMYELMEAAGDCVTRAVVHAVLAATSVKTPAVDLRSYADAFPSAVC</sequence>
<protein>
    <submittedName>
        <fullName evidence="2">P1 family peptidase</fullName>
    </submittedName>
</protein>
<dbReference type="CDD" id="cd02252">
    <property type="entry name" value="nylC_like"/>
    <property type="match status" value="1"/>
</dbReference>
<dbReference type="InterPro" id="IPR005321">
    <property type="entry name" value="Peptidase_S58_DmpA"/>
</dbReference>
<keyword evidence="3" id="KW-1185">Reference proteome</keyword>
<dbReference type="EMBL" id="BAAANY010000009">
    <property type="protein sequence ID" value="GAA1678581.1"/>
    <property type="molecule type" value="Genomic_DNA"/>
</dbReference>
<evidence type="ECO:0000256" key="1">
    <source>
        <dbReference type="ARBA" id="ARBA00007068"/>
    </source>
</evidence>
<evidence type="ECO:0000313" key="2">
    <source>
        <dbReference type="EMBL" id="GAA1678581.1"/>
    </source>
</evidence>
<dbReference type="Gene3D" id="3.60.70.12">
    <property type="entry name" value="L-amino peptidase D-ALA esterase/amidase"/>
    <property type="match status" value="1"/>
</dbReference>
<dbReference type="InterPro" id="IPR016117">
    <property type="entry name" value="ArgJ-like_dom_sf"/>
</dbReference>
<evidence type="ECO:0000313" key="3">
    <source>
        <dbReference type="Proteomes" id="UP001500618"/>
    </source>
</evidence>